<dbReference type="RefSeq" id="WP_387702695.1">
    <property type="nucleotide sequence ID" value="NZ_JBIAMX010000020.1"/>
</dbReference>
<evidence type="ECO:0000256" key="1">
    <source>
        <dbReference type="SAM" id="MobiDB-lite"/>
    </source>
</evidence>
<dbReference type="SUPFAM" id="SSF52141">
    <property type="entry name" value="Uracil-DNA glycosylase-like"/>
    <property type="match status" value="1"/>
</dbReference>
<feature type="compositionally biased region" description="Basic and acidic residues" evidence="1">
    <location>
        <begin position="33"/>
        <end position="42"/>
    </location>
</feature>
<dbReference type="EMBL" id="JBIAMX010000020">
    <property type="protein sequence ID" value="MFF0546310.1"/>
    <property type="molecule type" value="Genomic_DNA"/>
</dbReference>
<feature type="region of interest" description="Disordered" evidence="1">
    <location>
        <begin position="26"/>
        <end position="53"/>
    </location>
</feature>
<evidence type="ECO:0000313" key="3">
    <source>
        <dbReference type="Proteomes" id="UP001601444"/>
    </source>
</evidence>
<comment type="caution">
    <text evidence="2">The sequence shown here is derived from an EMBL/GenBank/DDBJ whole genome shotgun (WGS) entry which is preliminary data.</text>
</comment>
<sequence>MGIRKQATRVGAAARTRVANWAARARAGLGAGRRPEGERLRDQPGASPGHPATAATVAETTVTDPAAPAPVADTEPTQAPQAADPGIAGVPADPEPGGLVAGRMREPEYRLRQSALVYADHVAPINRLVDDLRAEHGEWMPYVAPTYGGVRARVLAVFRDPGPGSRQDTGSGFVSLENDDQAAERHLDFVSASGVTPADLMVWNTYPWTIGRNPTVAEIDRGLDPLNRLIGLLPDLEVIIVHGVATQNAWKRFEREYPQTAARFTVTKTYHTGKQALWTPDADERDRRLAHIADAYDRAAQAIGVVRAG</sequence>
<dbReference type="Gene3D" id="3.40.470.10">
    <property type="entry name" value="Uracil-DNA glycosylase-like domain"/>
    <property type="match status" value="1"/>
</dbReference>
<dbReference type="CDD" id="cd10035">
    <property type="entry name" value="UDG_like"/>
    <property type="match status" value="1"/>
</dbReference>
<dbReference type="InterPro" id="IPR036895">
    <property type="entry name" value="Uracil-DNA_glycosylase-like_sf"/>
</dbReference>
<protein>
    <submittedName>
        <fullName evidence="2">Uracil-DNA glycosylase</fullName>
    </submittedName>
</protein>
<evidence type="ECO:0000313" key="2">
    <source>
        <dbReference type="EMBL" id="MFF0546310.1"/>
    </source>
</evidence>
<gene>
    <name evidence="2" type="ORF">ACFYTF_26095</name>
</gene>
<feature type="compositionally biased region" description="Low complexity" evidence="1">
    <location>
        <begin position="66"/>
        <end position="77"/>
    </location>
</feature>
<keyword evidence="3" id="KW-1185">Reference proteome</keyword>
<feature type="region of interest" description="Disordered" evidence="1">
    <location>
        <begin position="66"/>
        <end position="101"/>
    </location>
</feature>
<name>A0ABW6PV49_9NOCA</name>
<reference evidence="2 3" key="1">
    <citation type="submission" date="2024-10" db="EMBL/GenBank/DDBJ databases">
        <title>The Natural Products Discovery Center: Release of the First 8490 Sequenced Strains for Exploring Actinobacteria Biosynthetic Diversity.</title>
        <authorList>
            <person name="Kalkreuter E."/>
            <person name="Kautsar S.A."/>
            <person name="Yang D."/>
            <person name="Bader C.D."/>
            <person name="Teijaro C.N."/>
            <person name="Fluegel L."/>
            <person name="Davis C.M."/>
            <person name="Simpson J.R."/>
            <person name="Lauterbach L."/>
            <person name="Steele A.D."/>
            <person name="Gui C."/>
            <person name="Meng S."/>
            <person name="Li G."/>
            <person name="Viehrig K."/>
            <person name="Ye F."/>
            <person name="Su P."/>
            <person name="Kiefer A.F."/>
            <person name="Nichols A."/>
            <person name="Cepeda A.J."/>
            <person name="Yan W."/>
            <person name="Fan B."/>
            <person name="Jiang Y."/>
            <person name="Adhikari A."/>
            <person name="Zheng C.-J."/>
            <person name="Schuster L."/>
            <person name="Cowan T.M."/>
            <person name="Smanski M.J."/>
            <person name="Chevrette M.G."/>
            <person name="De Carvalho L.P.S."/>
            <person name="Shen B."/>
        </authorList>
    </citation>
    <scope>NUCLEOTIDE SEQUENCE [LARGE SCALE GENOMIC DNA]</scope>
    <source>
        <strain evidence="2 3">NPDC004045</strain>
    </source>
</reference>
<proteinExistence type="predicted"/>
<accession>A0ABW6PV49</accession>
<dbReference type="Proteomes" id="UP001601444">
    <property type="component" value="Unassembled WGS sequence"/>
</dbReference>
<organism evidence="2 3">
    <name type="scientific">Nocardia thailandica</name>
    <dbReference type="NCBI Taxonomy" id="257275"/>
    <lineage>
        <taxon>Bacteria</taxon>
        <taxon>Bacillati</taxon>
        <taxon>Actinomycetota</taxon>
        <taxon>Actinomycetes</taxon>
        <taxon>Mycobacteriales</taxon>
        <taxon>Nocardiaceae</taxon>
        <taxon>Nocardia</taxon>
    </lineage>
</organism>